<organism evidence="3 4">
    <name type="scientific">Prevotella scopos JCM 17725</name>
    <dbReference type="NCBI Taxonomy" id="1236518"/>
    <lineage>
        <taxon>Bacteria</taxon>
        <taxon>Pseudomonadati</taxon>
        <taxon>Bacteroidota</taxon>
        <taxon>Bacteroidia</taxon>
        <taxon>Bacteroidales</taxon>
        <taxon>Prevotellaceae</taxon>
        <taxon>Prevotella</taxon>
    </lineage>
</organism>
<comment type="caution">
    <text evidence="3">The sequence shown here is derived from an EMBL/GenBank/DDBJ whole genome shotgun (WGS) entry which is preliminary data.</text>
</comment>
<proteinExistence type="predicted"/>
<protein>
    <submittedName>
        <fullName evidence="3">Phosphoribosyl 1,2-cyclic phosphate phosphodiesterase</fullName>
    </submittedName>
</protein>
<sequence>MKQEEHISNEQPIKDSPPFGGGGGGFTFLGTGTSNGVPVLGCNCEVCKSKDPRDNRLRTAALLETDDMRIVIDCGPDFRQQMLPQPFRKIDGLLITHIHYDHVGGIDDVRPFCMLGDIDVYANASTCEGLRHNFPYCFTENLYPGVPKLNLHSILPHSRFHIGDIEVMPISVMHGKLSILGYRFGKLAYITDMKTIDDEELPYLEGVETLVVNALRWERTHHSHQLISEAIAFSRKIGAKRTYLTHLTHKIGLHEEAQRQLPEGVFFAYDGLKIEI</sequence>
<dbReference type="AlphaFoldDB" id="A0AAX2F0X1"/>
<gene>
    <name evidence="3" type="ORF">SAMN05444364_10117</name>
</gene>
<feature type="domain" description="Metallo-beta-lactamase" evidence="2">
    <location>
        <begin position="57"/>
        <end position="224"/>
    </location>
</feature>
<reference evidence="3 4" key="1">
    <citation type="submission" date="2016-11" db="EMBL/GenBank/DDBJ databases">
        <authorList>
            <person name="Varghese N."/>
            <person name="Submissions S."/>
        </authorList>
    </citation>
    <scope>NUCLEOTIDE SEQUENCE [LARGE SCALE GENOMIC DNA]</scope>
    <source>
        <strain evidence="3 4">DSM 22613</strain>
    </source>
</reference>
<keyword evidence="4" id="KW-1185">Reference proteome</keyword>
<accession>A0AAX2F0X1</accession>
<dbReference type="CDD" id="cd16279">
    <property type="entry name" value="metallo-hydrolase-like_MBL-fold"/>
    <property type="match status" value="1"/>
</dbReference>
<evidence type="ECO:0000256" key="1">
    <source>
        <dbReference type="SAM" id="MobiDB-lite"/>
    </source>
</evidence>
<name>A0AAX2F0X1_9BACT</name>
<dbReference type="EMBL" id="FQWA01000001">
    <property type="protein sequence ID" value="SHF53540.1"/>
    <property type="molecule type" value="Genomic_DNA"/>
</dbReference>
<dbReference type="SMART" id="SM00849">
    <property type="entry name" value="Lactamase_B"/>
    <property type="match status" value="1"/>
</dbReference>
<dbReference type="InterPro" id="IPR001279">
    <property type="entry name" value="Metallo-B-lactamas"/>
</dbReference>
<dbReference type="Gene3D" id="3.60.15.10">
    <property type="entry name" value="Ribonuclease Z/Hydroxyacylglutathione hydrolase-like"/>
    <property type="match status" value="1"/>
</dbReference>
<dbReference type="Proteomes" id="UP000184105">
    <property type="component" value="Unassembled WGS sequence"/>
</dbReference>
<evidence type="ECO:0000259" key="2">
    <source>
        <dbReference type="SMART" id="SM00849"/>
    </source>
</evidence>
<dbReference type="PANTHER" id="PTHR42663">
    <property type="entry name" value="HYDROLASE C777.06C-RELATED-RELATED"/>
    <property type="match status" value="1"/>
</dbReference>
<dbReference type="InterPro" id="IPR036866">
    <property type="entry name" value="RibonucZ/Hydroxyglut_hydro"/>
</dbReference>
<dbReference type="Pfam" id="PF12706">
    <property type="entry name" value="Lactamase_B_2"/>
    <property type="match status" value="1"/>
</dbReference>
<dbReference type="PANTHER" id="PTHR42663:SF6">
    <property type="entry name" value="HYDROLASE C777.06C-RELATED"/>
    <property type="match status" value="1"/>
</dbReference>
<evidence type="ECO:0000313" key="4">
    <source>
        <dbReference type="Proteomes" id="UP000184105"/>
    </source>
</evidence>
<evidence type="ECO:0000313" key="3">
    <source>
        <dbReference type="EMBL" id="SHF53540.1"/>
    </source>
</evidence>
<dbReference type="SUPFAM" id="SSF56281">
    <property type="entry name" value="Metallo-hydrolase/oxidoreductase"/>
    <property type="match status" value="1"/>
</dbReference>
<feature type="region of interest" description="Disordered" evidence="1">
    <location>
        <begin position="1"/>
        <end position="20"/>
    </location>
</feature>